<reference evidence="2 3" key="1">
    <citation type="journal article" date="2017" name="Int. J. Syst. Evol. Microbiol.">
        <title>Mycobacterium talmoniae sp. nov., a slowly growing mycobacterium isolated from human respiratory samples.</title>
        <authorList>
            <person name="Davidson R.M."/>
            <person name="DeGroote M.A."/>
            <person name="Marola J.L."/>
            <person name="Buss S."/>
            <person name="Jones V."/>
            <person name="McNeil M.R."/>
            <person name="Freifeld A.G."/>
            <person name="Elaine Epperson L."/>
            <person name="Hasan N.A."/>
            <person name="Jackson M."/>
            <person name="Iwen P.C."/>
            <person name="Salfinger M."/>
            <person name="Strong M."/>
        </authorList>
    </citation>
    <scope>NUCLEOTIDE SEQUENCE [LARGE SCALE GENOMIC DNA]</scope>
    <source>
        <strain evidence="2 3">ATCC BAA-2683</strain>
    </source>
</reference>
<feature type="chain" id="PRO_5039077122" description="Secreted protein" evidence="1">
    <location>
        <begin position="28"/>
        <end position="129"/>
    </location>
</feature>
<evidence type="ECO:0008006" key="4">
    <source>
        <dbReference type="Google" id="ProtNLM"/>
    </source>
</evidence>
<keyword evidence="1" id="KW-0732">Signal</keyword>
<evidence type="ECO:0000313" key="2">
    <source>
        <dbReference type="EMBL" id="PQM44862.1"/>
    </source>
</evidence>
<name>A0A2S8BDZ0_9MYCO</name>
<feature type="signal peptide" evidence="1">
    <location>
        <begin position="1"/>
        <end position="27"/>
    </location>
</feature>
<dbReference type="EMBL" id="PPEA01000700">
    <property type="protein sequence ID" value="PQM44862.1"/>
    <property type="molecule type" value="Genomic_DNA"/>
</dbReference>
<evidence type="ECO:0000313" key="3">
    <source>
        <dbReference type="Proteomes" id="UP000238296"/>
    </source>
</evidence>
<gene>
    <name evidence="2" type="ORF">C1Y40_04974</name>
</gene>
<dbReference type="AlphaFoldDB" id="A0A2S8BDZ0"/>
<evidence type="ECO:0000256" key="1">
    <source>
        <dbReference type="SAM" id="SignalP"/>
    </source>
</evidence>
<dbReference type="Proteomes" id="UP000238296">
    <property type="component" value="Unassembled WGS sequence"/>
</dbReference>
<protein>
    <recommendedName>
        <fullName evidence="4">Secreted protein</fullName>
    </recommendedName>
</protein>
<comment type="caution">
    <text evidence="2">The sequence shown here is derived from an EMBL/GenBank/DDBJ whole genome shotgun (WGS) entry which is preliminary data.</text>
</comment>
<accession>A0A2S8BDZ0</accession>
<organism evidence="2 3">
    <name type="scientific">Mycobacterium talmoniae</name>
    <dbReference type="NCBI Taxonomy" id="1858794"/>
    <lineage>
        <taxon>Bacteria</taxon>
        <taxon>Bacillati</taxon>
        <taxon>Actinomycetota</taxon>
        <taxon>Actinomycetes</taxon>
        <taxon>Mycobacteriales</taxon>
        <taxon>Mycobacteriaceae</taxon>
        <taxon>Mycobacterium</taxon>
    </lineage>
</organism>
<proteinExistence type="predicted"/>
<sequence length="129" mass="13597">MFSTTPAMRWRVCSAMAPARSATSAAASWGVVTTRISAPGISCATEMAMSPVPGGRSSSSTSRSPQYTSARNCCSARCSIGPRHTTGVLPWVNIAIEITFTSWAIGGRIIDSTWVGRSVVPIIRGMECP</sequence>